<sequence length="106" mass="12845">MVTTTTNKFKEELTEDCTHICMVDQHSSLDTRRYKRKRTFAKDIIYTQKLYLHHEEIRNPKSKVLRRIKSKMQLTSQLINDNIERLDEFSTQDMMALKRQMHLRTN</sequence>
<dbReference type="OrthoDB" id="7935653at2759"/>
<keyword evidence="2" id="KW-1185">Reference proteome</keyword>
<evidence type="ECO:0000313" key="1">
    <source>
        <dbReference type="EMBL" id="CAD7003132.1"/>
    </source>
</evidence>
<gene>
    <name evidence="1" type="ORF">CCAP1982_LOCUS11594</name>
</gene>
<dbReference type="Proteomes" id="UP000606786">
    <property type="component" value="Unassembled WGS sequence"/>
</dbReference>
<organism evidence="1 2">
    <name type="scientific">Ceratitis capitata</name>
    <name type="common">Mediterranean fruit fly</name>
    <name type="synonym">Tephritis capitata</name>
    <dbReference type="NCBI Taxonomy" id="7213"/>
    <lineage>
        <taxon>Eukaryota</taxon>
        <taxon>Metazoa</taxon>
        <taxon>Ecdysozoa</taxon>
        <taxon>Arthropoda</taxon>
        <taxon>Hexapoda</taxon>
        <taxon>Insecta</taxon>
        <taxon>Pterygota</taxon>
        <taxon>Neoptera</taxon>
        <taxon>Endopterygota</taxon>
        <taxon>Diptera</taxon>
        <taxon>Brachycera</taxon>
        <taxon>Muscomorpha</taxon>
        <taxon>Tephritoidea</taxon>
        <taxon>Tephritidae</taxon>
        <taxon>Ceratitis</taxon>
        <taxon>Ceratitis</taxon>
    </lineage>
</organism>
<protein>
    <submittedName>
        <fullName evidence="1">(Mediterranean fruit fly) hypothetical protein</fullName>
    </submittedName>
</protein>
<name>A0A811UVC4_CERCA</name>
<evidence type="ECO:0000313" key="2">
    <source>
        <dbReference type="Proteomes" id="UP000606786"/>
    </source>
</evidence>
<dbReference type="InterPro" id="IPR007970">
    <property type="entry name" value="DUF733"/>
</dbReference>
<dbReference type="AlphaFoldDB" id="A0A811UVC4"/>
<reference evidence="1" key="1">
    <citation type="submission" date="2020-11" db="EMBL/GenBank/DDBJ databases">
        <authorList>
            <person name="Whitehead M."/>
        </authorList>
    </citation>
    <scope>NUCLEOTIDE SEQUENCE</scope>
    <source>
        <strain evidence="1">EGII</strain>
    </source>
</reference>
<proteinExistence type="predicted"/>
<dbReference type="EMBL" id="CAJHJT010000034">
    <property type="protein sequence ID" value="CAD7003132.1"/>
    <property type="molecule type" value="Genomic_DNA"/>
</dbReference>
<dbReference type="Pfam" id="PF05306">
    <property type="entry name" value="DUF733"/>
    <property type="match status" value="1"/>
</dbReference>
<accession>A0A811UVC4</accession>
<comment type="caution">
    <text evidence="1">The sequence shown here is derived from an EMBL/GenBank/DDBJ whole genome shotgun (WGS) entry which is preliminary data.</text>
</comment>